<dbReference type="EMBL" id="JAGFBR010000005">
    <property type="protein sequence ID" value="KAH0467430.1"/>
    <property type="molecule type" value="Genomic_DNA"/>
</dbReference>
<accession>A0AAV7H028</accession>
<feature type="compositionally biased region" description="Basic and acidic residues" evidence="1">
    <location>
        <begin position="66"/>
        <end position="81"/>
    </location>
</feature>
<dbReference type="AlphaFoldDB" id="A0AAV7H028"/>
<keyword evidence="3" id="KW-1185">Reference proteome</keyword>
<evidence type="ECO:0000313" key="3">
    <source>
        <dbReference type="Proteomes" id="UP000775213"/>
    </source>
</evidence>
<organism evidence="2 3">
    <name type="scientific">Dendrobium chrysotoxum</name>
    <name type="common">Orchid</name>
    <dbReference type="NCBI Taxonomy" id="161865"/>
    <lineage>
        <taxon>Eukaryota</taxon>
        <taxon>Viridiplantae</taxon>
        <taxon>Streptophyta</taxon>
        <taxon>Embryophyta</taxon>
        <taxon>Tracheophyta</taxon>
        <taxon>Spermatophyta</taxon>
        <taxon>Magnoliopsida</taxon>
        <taxon>Liliopsida</taxon>
        <taxon>Asparagales</taxon>
        <taxon>Orchidaceae</taxon>
        <taxon>Epidendroideae</taxon>
        <taxon>Malaxideae</taxon>
        <taxon>Dendrobiinae</taxon>
        <taxon>Dendrobium</taxon>
    </lineage>
</organism>
<name>A0AAV7H028_DENCH</name>
<comment type="caution">
    <text evidence="2">The sequence shown here is derived from an EMBL/GenBank/DDBJ whole genome shotgun (WGS) entry which is preliminary data.</text>
</comment>
<protein>
    <submittedName>
        <fullName evidence="2">Uncharacterized protein</fullName>
    </submittedName>
</protein>
<sequence>MEGLIPLLLHATKKKRMRLSYRCLSEESAGGKSSMPPMVDQVWPAPEQRASSRNPRNQFKLPSEMARTELHSSDPPRNLEA</sequence>
<dbReference type="Proteomes" id="UP000775213">
    <property type="component" value="Unassembled WGS sequence"/>
</dbReference>
<gene>
    <name evidence="2" type="ORF">IEQ34_004668</name>
</gene>
<proteinExistence type="predicted"/>
<feature type="region of interest" description="Disordered" evidence="1">
    <location>
        <begin position="26"/>
        <end position="81"/>
    </location>
</feature>
<reference evidence="2 3" key="1">
    <citation type="journal article" date="2021" name="Hortic Res">
        <title>Chromosome-scale assembly of the Dendrobium chrysotoxum genome enhances the understanding of orchid evolution.</title>
        <authorList>
            <person name="Zhang Y."/>
            <person name="Zhang G.Q."/>
            <person name="Zhang D."/>
            <person name="Liu X.D."/>
            <person name="Xu X.Y."/>
            <person name="Sun W.H."/>
            <person name="Yu X."/>
            <person name="Zhu X."/>
            <person name="Wang Z.W."/>
            <person name="Zhao X."/>
            <person name="Zhong W.Y."/>
            <person name="Chen H."/>
            <person name="Yin W.L."/>
            <person name="Huang T."/>
            <person name="Niu S.C."/>
            <person name="Liu Z.J."/>
        </authorList>
    </citation>
    <scope>NUCLEOTIDE SEQUENCE [LARGE SCALE GENOMIC DNA]</scope>
    <source>
        <strain evidence="2">Lindl</strain>
    </source>
</reference>
<evidence type="ECO:0000256" key="1">
    <source>
        <dbReference type="SAM" id="MobiDB-lite"/>
    </source>
</evidence>
<evidence type="ECO:0000313" key="2">
    <source>
        <dbReference type="EMBL" id="KAH0467430.1"/>
    </source>
</evidence>